<dbReference type="GO" id="GO:0008477">
    <property type="term" value="F:purine nucleosidase activity"/>
    <property type="evidence" value="ECO:0007669"/>
    <property type="project" value="TreeGrafter"/>
</dbReference>
<gene>
    <name evidence="4" type="ORF">CGZ94_15850</name>
</gene>
<dbReference type="EMBL" id="NMVO01000016">
    <property type="protein sequence ID" value="OYO10493.1"/>
    <property type="molecule type" value="Genomic_DNA"/>
</dbReference>
<keyword evidence="1 4" id="KW-0378">Hydrolase</keyword>
<dbReference type="Gene3D" id="3.90.245.10">
    <property type="entry name" value="Ribonucleoside hydrolase-like"/>
    <property type="match status" value="1"/>
</dbReference>
<reference evidence="4 5" key="1">
    <citation type="submission" date="2017-07" db="EMBL/GenBank/DDBJ databases">
        <title>Draft whole genome sequences of clinical Proprionibacteriaceae strains.</title>
        <authorList>
            <person name="Bernier A.-M."/>
            <person name="Bernard K."/>
            <person name="Domingo M.-C."/>
        </authorList>
    </citation>
    <scope>NUCLEOTIDE SEQUENCE [LARGE SCALE GENOMIC DNA]</scope>
    <source>
        <strain evidence="4 5">NML 030167</strain>
    </source>
</reference>
<feature type="domain" description="Inosine/uridine-preferring nucleoside hydrolase" evidence="3">
    <location>
        <begin position="18"/>
        <end position="310"/>
    </location>
</feature>
<name>A0A255G8F1_9ACTN</name>
<dbReference type="PANTHER" id="PTHR12304">
    <property type="entry name" value="INOSINE-URIDINE PREFERRING NUCLEOSIDE HYDROLASE"/>
    <property type="match status" value="1"/>
</dbReference>
<dbReference type="Pfam" id="PF01156">
    <property type="entry name" value="IU_nuc_hydro"/>
    <property type="match status" value="1"/>
</dbReference>
<evidence type="ECO:0000313" key="5">
    <source>
        <dbReference type="Proteomes" id="UP000215896"/>
    </source>
</evidence>
<dbReference type="InterPro" id="IPR023186">
    <property type="entry name" value="IUNH"/>
</dbReference>
<evidence type="ECO:0000256" key="2">
    <source>
        <dbReference type="ARBA" id="ARBA00023295"/>
    </source>
</evidence>
<evidence type="ECO:0000313" key="4">
    <source>
        <dbReference type="EMBL" id="OYO10493.1"/>
    </source>
</evidence>
<evidence type="ECO:0000256" key="1">
    <source>
        <dbReference type="ARBA" id="ARBA00022801"/>
    </source>
</evidence>
<organism evidence="4 5">
    <name type="scientific">Enemella evansiae</name>
    <dbReference type="NCBI Taxonomy" id="2016499"/>
    <lineage>
        <taxon>Bacteria</taxon>
        <taxon>Bacillati</taxon>
        <taxon>Actinomycetota</taxon>
        <taxon>Actinomycetes</taxon>
        <taxon>Propionibacteriales</taxon>
        <taxon>Propionibacteriaceae</taxon>
        <taxon>Enemella</taxon>
    </lineage>
</organism>
<comment type="caution">
    <text evidence="4">The sequence shown here is derived from an EMBL/GenBank/DDBJ whole genome shotgun (WGS) entry which is preliminary data.</text>
</comment>
<dbReference type="Proteomes" id="UP000215896">
    <property type="component" value="Unassembled WGS sequence"/>
</dbReference>
<dbReference type="OrthoDB" id="9797882at2"/>
<dbReference type="GO" id="GO:0006152">
    <property type="term" value="P:purine nucleoside catabolic process"/>
    <property type="evidence" value="ECO:0007669"/>
    <property type="project" value="TreeGrafter"/>
</dbReference>
<proteinExistence type="predicted"/>
<accession>A0A255G8F1</accession>
<keyword evidence="5" id="KW-1185">Reference proteome</keyword>
<dbReference type="PANTHER" id="PTHR12304:SF4">
    <property type="entry name" value="URIDINE NUCLEOSIDASE"/>
    <property type="match status" value="1"/>
</dbReference>
<evidence type="ECO:0000259" key="3">
    <source>
        <dbReference type="Pfam" id="PF01156"/>
    </source>
</evidence>
<dbReference type="InterPro" id="IPR001910">
    <property type="entry name" value="Inosine/uridine_hydrolase_dom"/>
</dbReference>
<dbReference type="InterPro" id="IPR036452">
    <property type="entry name" value="Ribo_hydro-like"/>
</dbReference>
<dbReference type="SUPFAM" id="SSF53590">
    <property type="entry name" value="Nucleoside hydrolase"/>
    <property type="match status" value="1"/>
</dbReference>
<sequence>MPVPPGGHVTDDPTRTPVIIDTDPGVDDLLALWAAYGCDRLEVRAVTTSYGNVPGSMTRENALRALTRLGERSADTLLGRGAERPLVEPGADPIHDIHGTDGLGGAADLLPLPDRLPAPVPASTVHARVLESTDRPVTIIALGPLTNVAITLAARPDLRERIERIVMMGGGDGRGNTTAAAEFNLSCDPEAAERVFSDAVPVTMVGLDLTQSITFDESWLAELAASSQTGGLAARISRSYLAEQRARGRTGMALHDAVAVAALVRPELFSTRQVRVQVDHEHGAGRGATFLDPRDRPELDGRAVVTHVRAGDAPAVIGWVADSIAALG</sequence>
<keyword evidence="2" id="KW-0326">Glycosidase</keyword>
<protein>
    <submittedName>
        <fullName evidence="4">Nucleoside hydrolase</fullName>
    </submittedName>
</protein>
<dbReference type="AlphaFoldDB" id="A0A255G8F1"/>
<dbReference type="GO" id="GO:0005829">
    <property type="term" value="C:cytosol"/>
    <property type="evidence" value="ECO:0007669"/>
    <property type="project" value="TreeGrafter"/>
</dbReference>